<protein>
    <submittedName>
        <fullName evidence="2">Uncharacterized protein</fullName>
    </submittedName>
</protein>
<feature type="compositionally biased region" description="Polar residues" evidence="1">
    <location>
        <begin position="22"/>
        <end position="65"/>
    </location>
</feature>
<accession>A0A1B6GK26</accession>
<sequence length="575" mass="63640">MGLPYRRYSVPETVMRKYSLSRAQTSASDVVTVPTPSAPSIGTSQDSGGTNTKRMSHKACQTTPPDSFDCTKTSDDNIQLPHSQEVSIPTVNIIPSVDFSTKLENDEVFSKHSSNSNEFSQSEEISDSHGCVSQVYRSEISLPGAVAETSMFLTVPELLLDPHDCPKVNNDEEDFNSATVQFHETENICGVESDDKRYLDISDILKDENFKKMLAQQTKEQRKSFLQFKSKSVPESSEPPQKINRRIGSAGGETHTDLTISAEDRNSDDISVEGTPTPALTSHTFDSQRNTSECYITDCDMCTAEGRKCCSLDDSRSQSCSFTSPEMITTNELKSSSDYTTSSMTLDQTVSDRTISTQDSTVSLTSITPESGESKGNINISPILVINSETILVDVVSPRNKTKDRELFHPSESSPSDSSKSDSQPAELHFSDSFPAIISCESAIVSNTQENNWLKSGKLDSIARNNELLTMTKTKSILEEHIYSELNNNEIDVITETNEEEEPQPTENLKASSTKDNKETETKREIIGNYSTNYLYLTEEDSGTNSDQIEAQRDVRGNYATNYLYLTEEESGTNP</sequence>
<feature type="compositionally biased region" description="Low complexity" evidence="1">
    <location>
        <begin position="410"/>
        <end position="423"/>
    </location>
</feature>
<organism evidence="2">
    <name type="scientific">Cuerna arida</name>
    <dbReference type="NCBI Taxonomy" id="1464854"/>
    <lineage>
        <taxon>Eukaryota</taxon>
        <taxon>Metazoa</taxon>
        <taxon>Ecdysozoa</taxon>
        <taxon>Arthropoda</taxon>
        <taxon>Hexapoda</taxon>
        <taxon>Insecta</taxon>
        <taxon>Pterygota</taxon>
        <taxon>Neoptera</taxon>
        <taxon>Paraneoptera</taxon>
        <taxon>Hemiptera</taxon>
        <taxon>Auchenorrhyncha</taxon>
        <taxon>Membracoidea</taxon>
        <taxon>Cicadellidae</taxon>
        <taxon>Cicadellinae</taxon>
        <taxon>Proconiini</taxon>
        <taxon>Cuerna</taxon>
    </lineage>
</organism>
<proteinExistence type="predicted"/>
<dbReference type="EMBL" id="GECZ01006963">
    <property type="protein sequence ID" value="JAS62806.1"/>
    <property type="molecule type" value="Transcribed_RNA"/>
</dbReference>
<feature type="region of interest" description="Disordered" evidence="1">
    <location>
        <begin position="496"/>
        <end position="521"/>
    </location>
</feature>
<evidence type="ECO:0000313" key="2">
    <source>
        <dbReference type="EMBL" id="JAS62806.1"/>
    </source>
</evidence>
<feature type="region of interest" description="Disordered" evidence="1">
    <location>
        <begin position="225"/>
        <end position="255"/>
    </location>
</feature>
<gene>
    <name evidence="2" type="ORF">g.3164</name>
</gene>
<feature type="compositionally biased region" description="Low complexity" evidence="1">
    <location>
        <begin position="229"/>
        <end position="240"/>
    </location>
</feature>
<evidence type="ECO:0000256" key="1">
    <source>
        <dbReference type="SAM" id="MobiDB-lite"/>
    </source>
</evidence>
<feature type="region of interest" description="Disordered" evidence="1">
    <location>
        <begin position="403"/>
        <end position="427"/>
    </location>
</feature>
<feature type="region of interest" description="Disordered" evidence="1">
    <location>
        <begin position="350"/>
        <end position="377"/>
    </location>
</feature>
<feature type="region of interest" description="Disordered" evidence="1">
    <location>
        <begin position="22"/>
        <end position="70"/>
    </location>
</feature>
<name>A0A1B6GK26_9HEMI</name>
<dbReference type="AlphaFoldDB" id="A0A1B6GK26"/>
<reference evidence="2" key="1">
    <citation type="submission" date="2015-11" db="EMBL/GenBank/DDBJ databases">
        <title>De novo transcriptome assembly of four potential Pierce s Disease insect vectors from Arizona vineyards.</title>
        <authorList>
            <person name="Tassone E.E."/>
        </authorList>
    </citation>
    <scope>NUCLEOTIDE SEQUENCE</scope>
</reference>
<feature type="non-terminal residue" evidence="2">
    <location>
        <position position="575"/>
    </location>
</feature>